<sequence length="466" mass="50772">MTTDQAKLDIIFSRLDSAFVDGRLDNLAFKHKQLYILFSDLQKADLVKGSQQLTLELETTLRSISTALSSLPTDLTGQYRCEQLLKDVGEHHGSRSKAVGIVVIVVDEAHPYASWAIPLSQAIINGNPCLVVTATNTNVLSSGLPRGLDSTAYQHVSLDRHELDLFVSSSSNIAGLVGPASQLPKTLTLKARESVNFQLPGLNEGAVPVIIDQSALSNGQPLSVRQENDLVVPDSVSIVAKQIAAALAVGDHEMASLGAPSYLLAHENIVQPLLRALKDELPTSLETHLLPLVENFDKIKGFLEALKGRRPSFLPVYSVRSFDMALDFVQYDIPRPAALYIFASKRFGAYAFDNLKGFSTIGLNIIPREVLALGPYAKRDSFDFSTRAHIVHAHRPSLQIYESSQDQVKSVKARQLNQPAGNRIDFFGGSFLLAGGLTASVILGGIGYGVFKTAVFTWTLWKARSH</sequence>
<dbReference type="KEGG" id="ksn:43589468"/>
<accession>A0A5M6BWT4</accession>
<keyword evidence="2" id="KW-1185">Reference proteome</keyword>
<evidence type="ECO:0000313" key="1">
    <source>
        <dbReference type="EMBL" id="WWD19959.1"/>
    </source>
</evidence>
<dbReference type="EMBL" id="CP144057">
    <property type="protein sequence ID" value="WWD19959.1"/>
    <property type="molecule type" value="Genomic_DNA"/>
</dbReference>
<gene>
    <name evidence="1" type="ORF">CI109_104432</name>
</gene>
<protein>
    <submittedName>
        <fullName evidence="1">Uncharacterized protein</fullName>
    </submittedName>
</protein>
<dbReference type="AlphaFoldDB" id="A0A5M6BWT4"/>
<reference evidence="1" key="2">
    <citation type="submission" date="2024-01" db="EMBL/GenBank/DDBJ databases">
        <title>Comparative genomics of Cryptococcus and Kwoniella reveals pathogenesis evolution and contrasting modes of karyotype evolution via chromosome fusion or intercentromeric recombination.</title>
        <authorList>
            <person name="Coelho M.A."/>
            <person name="David-Palma M."/>
            <person name="Shea T."/>
            <person name="Bowers K."/>
            <person name="McGinley-Smith S."/>
            <person name="Mohammad A.W."/>
            <person name="Gnirke A."/>
            <person name="Yurkov A.M."/>
            <person name="Nowrousian M."/>
            <person name="Sun S."/>
            <person name="Cuomo C.A."/>
            <person name="Heitman J."/>
        </authorList>
    </citation>
    <scope>NUCLEOTIDE SEQUENCE</scope>
    <source>
        <strain evidence="1">CBS 12478</strain>
    </source>
</reference>
<dbReference type="GeneID" id="43589468"/>
<proteinExistence type="predicted"/>
<name>A0A5M6BWT4_9TREE</name>
<organism evidence="1 2">
    <name type="scientific">Kwoniella shandongensis</name>
    <dbReference type="NCBI Taxonomy" id="1734106"/>
    <lineage>
        <taxon>Eukaryota</taxon>
        <taxon>Fungi</taxon>
        <taxon>Dikarya</taxon>
        <taxon>Basidiomycota</taxon>
        <taxon>Agaricomycotina</taxon>
        <taxon>Tremellomycetes</taxon>
        <taxon>Tremellales</taxon>
        <taxon>Cryptococcaceae</taxon>
        <taxon>Kwoniella</taxon>
    </lineage>
</organism>
<evidence type="ECO:0000313" key="2">
    <source>
        <dbReference type="Proteomes" id="UP000322225"/>
    </source>
</evidence>
<dbReference type="Proteomes" id="UP000322225">
    <property type="component" value="Chromosome 7"/>
</dbReference>
<dbReference type="RefSeq" id="XP_031860286.1">
    <property type="nucleotide sequence ID" value="XM_032005325.1"/>
</dbReference>
<dbReference type="OrthoDB" id="5596991at2759"/>
<reference evidence="1" key="1">
    <citation type="submission" date="2017-08" db="EMBL/GenBank/DDBJ databases">
        <authorList>
            <person name="Cuomo C."/>
            <person name="Billmyre B."/>
            <person name="Heitman J."/>
        </authorList>
    </citation>
    <scope>NUCLEOTIDE SEQUENCE</scope>
    <source>
        <strain evidence="1">CBS 12478</strain>
    </source>
</reference>